<feature type="transmembrane region" description="Helical" evidence="1">
    <location>
        <begin position="118"/>
        <end position="136"/>
    </location>
</feature>
<dbReference type="InterPro" id="IPR050706">
    <property type="entry name" value="Cyclic-di-GMP_PDE-like"/>
</dbReference>
<dbReference type="SMART" id="SM00267">
    <property type="entry name" value="GGDEF"/>
    <property type="match status" value="1"/>
</dbReference>
<dbReference type="SMART" id="SM00052">
    <property type="entry name" value="EAL"/>
    <property type="match status" value="1"/>
</dbReference>
<dbReference type="EMBL" id="JBHTMN010000006">
    <property type="protein sequence ID" value="MFD1382690.1"/>
    <property type="molecule type" value="Genomic_DNA"/>
</dbReference>
<proteinExistence type="predicted"/>
<evidence type="ECO:0000259" key="2">
    <source>
        <dbReference type="PROSITE" id="PS50883"/>
    </source>
</evidence>
<organism evidence="4 5">
    <name type="scientific">Rhodanobacter aciditrophus</name>
    <dbReference type="NCBI Taxonomy" id="1623218"/>
    <lineage>
        <taxon>Bacteria</taxon>
        <taxon>Pseudomonadati</taxon>
        <taxon>Pseudomonadota</taxon>
        <taxon>Gammaproteobacteria</taxon>
        <taxon>Lysobacterales</taxon>
        <taxon>Rhodanobacteraceae</taxon>
        <taxon>Rhodanobacter</taxon>
    </lineage>
</organism>
<accession>A0ABW4B295</accession>
<evidence type="ECO:0000256" key="1">
    <source>
        <dbReference type="SAM" id="Phobius"/>
    </source>
</evidence>
<dbReference type="Gene3D" id="3.20.20.450">
    <property type="entry name" value="EAL domain"/>
    <property type="match status" value="1"/>
</dbReference>
<comment type="caution">
    <text evidence="4">The sequence shown here is derived from an EMBL/GenBank/DDBJ whole genome shotgun (WGS) entry which is preliminary data.</text>
</comment>
<dbReference type="SUPFAM" id="SSF55073">
    <property type="entry name" value="Nucleotide cyclase"/>
    <property type="match status" value="1"/>
</dbReference>
<feature type="domain" description="EAL" evidence="2">
    <location>
        <begin position="390"/>
        <end position="640"/>
    </location>
</feature>
<feature type="transmembrane region" description="Helical" evidence="1">
    <location>
        <begin position="20"/>
        <end position="40"/>
    </location>
</feature>
<dbReference type="Pfam" id="PF00563">
    <property type="entry name" value="EAL"/>
    <property type="match status" value="1"/>
</dbReference>
<name>A0ABW4B295_9GAMM</name>
<dbReference type="InterPro" id="IPR000160">
    <property type="entry name" value="GGDEF_dom"/>
</dbReference>
<dbReference type="InterPro" id="IPR029787">
    <property type="entry name" value="Nucleotide_cyclase"/>
</dbReference>
<dbReference type="CDD" id="cd01949">
    <property type="entry name" value="GGDEF"/>
    <property type="match status" value="1"/>
</dbReference>
<dbReference type="InterPro" id="IPR043128">
    <property type="entry name" value="Rev_trsase/Diguanyl_cyclase"/>
</dbReference>
<dbReference type="PANTHER" id="PTHR33121">
    <property type="entry name" value="CYCLIC DI-GMP PHOSPHODIESTERASE PDEF"/>
    <property type="match status" value="1"/>
</dbReference>
<dbReference type="PROSITE" id="PS50887">
    <property type="entry name" value="GGDEF"/>
    <property type="match status" value="1"/>
</dbReference>
<dbReference type="InterPro" id="IPR035919">
    <property type="entry name" value="EAL_sf"/>
</dbReference>
<sequence>MPPKDFSHIEQKDAVDLLYYNMNTGLASTFLAATIFVFAFPHGGSLGTLQFGWWMGMCALLALRGIDMLYYYRRVRHSTSDFEYGRAFARFTIGILLTAVFWASYALYMIPHASVPEVAVFSIILSAFAGGAANLLSGSRTISILYSSILTIPFTIALILADEPFYNTLGLLALTFAIIMLLSANKSARFTAKAIHLKHQNDHLLAHMEHEVVKRTKEIYSLSNSDPLTGLYNRKAFVEKLDYRLLTQPNIKQAILFIDLDGFKTINDSLGHEIGDHVIREAGKRILQSSHASDLVCRWGGDEFLLALEQNDQVIENAQKLIETISEPYLMDGSKLSIGATIGVSYYPAHGNDHERLIQRADMAMYHQKRAQKGGVGIFDESLREQLLREIRLRDHLENAIHRHELFLVFQPILEAKTNRIAAVEALLRWRLDNEYIPPDEFINIAEQYGFIKPIGLWVLGEACMAGKRLQQLVPDLSVCVNVSIQQLLDENFPEDVKATLERTGFRPENLHLEITESLFAHDKHRLIENISRLKKVGIEVSIDDFGTGYSSLSVMQEFDVDLVKIDRTFIWTMDQGGRAIVEAVSQIASSFGYQVVAEGVETEEQKQILTDMGIDYLQGYLFLHPVTEEEMVEHLNIQAS</sequence>
<dbReference type="InterPro" id="IPR001633">
    <property type="entry name" value="EAL_dom"/>
</dbReference>
<protein>
    <submittedName>
        <fullName evidence="4">Bifunctional diguanylate cyclase/phosphodiesterase</fullName>
    </submittedName>
</protein>
<evidence type="ECO:0000313" key="4">
    <source>
        <dbReference type="EMBL" id="MFD1382690.1"/>
    </source>
</evidence>
<keyword evidence="1" id="KW-1133">Transmembrane helix</keyword>
<reference evidence="5" key="1">
    <citation type="journal article" date="2019" name="Int. J. Syst. Evol. Microbiol.">
        <title>The Global Catalogue of Microorganisms (GCM) 10K type strain sequencing project: providing services to taxonomists for standard genome sequencing and annotation.</title>
        <authorList>
            <consortium name="The Broad Institute Genomics Platform"/>
            <consortium name="The Broad Institute Genome Sequencing Center for Infectious Disease"/>
            <person name="Wu L."/>
            <person name="Ma J."/>
        </authorList>
    </citation>
    <scope>NUCLEOTIDE SEQUENCE [LARGE SCALE GENOMIC DNA]</scope>
    <source>
        <strain evidence="5">JCM 30774</strain>
    </source>
</reference>
<feature type="domain" description="GGDEF" evidence="3">
    <location>
        <begin position="251"/>
        <end position="381"/>
    </location>
</feature>
<dbReference type="NCBIfam" id="TIGR00254">
    <property type="entry name" value="GGDEF"/>
    <property type="match status" value="1"/>
</dbReference>
<keyword evidence="1" id="KW-0812">Transmembrane</keyword>
<evidence type="ECO:0000259" key="3">
    <source>
        <dbReference type="PROSITE" id="PS50887"/>
    </source>
</evidence>
<dbReference type="Gene3D" id="3.30.70.270">
    <property type="match status" value="1"/>
</dbReference>
<dbReference type="Pfam" id="PF00990">
    <property type="entry name" value="GGDEF"/>
    <property type="match status" value="1"/>
</dbReference>
<feature type="transmembrane region" description="Helical" evidence="1">
    <location>
        <begin position="52"/>
        <end position="72"/>
    </location>
</feature>
<feature type="transmembrane region" description="Helical" evidence="1">
    <location>
        <begin position="84"/>
        <end position="106"/>
    </location>
</feature>
<keyword evidence="5" id="KW-1185">Reference proteome</keyword>
<dbReference type="PROSITE" id="PS50883">
    <property type="entry name" value="EAL"/>
    <property type="match status" value="1"/>
</dbReference>
<feature type="transmembrane region" description="Helical" evidence="1">
    <location>
        <begin position="166"/>
        <end position="184"/>
    </location>
</feature>
<dbReference type="PANTHER" id="PTHR33121:SF70">
    <property type="entry name" value="SIGNALING PROTEIN YKOW"/>
    <property type="match status" value="1"/>
</dbReference>
<dbReference type="RefSeq" id="WP_377365865.1">
    <property type="nucleotide sequence ID" value="NZ_JBHTMN010000006.1"/>
</dbReference>
<keyword evidence="1" id="KW-0472">Membrane</keyword>
<dbReference type="Proteomes" id="UP001597059">
    <property type="component" value="Unassembled WGS sequence"/>
</dbReference>
<dbReference type="CDD" id="cd01948">
    <property type="entry name" value="EAL"/>
    <property type="match status" value="1"/>
</dbReference>
<feature type="transmembrane region" description="Helical" evidence="1">
    <location>
        <begin position="143"/>
        <end position="160"/>
    </location>
</feature>
<gene>
    <name evidence="4" type="ORF">ACFQ45_04910</name>
</gene>
<dbReference type="SUPFAM" id="SSF141868">
    <property type="entry name" value="EAL domain-like"/>
    <property type="match status" value="1"/>
</dbReference>
<evidence type="ECO:0000313" key="5">
    <source>
        <dbReference type="Proteomes" id="UP001597059"/>
    </source>
</evidence>